<keyword evidence="4" id="KW-0418">Kinase</keyword>
<dbReference type="PROSITE" id="PS00107">
    <property type="entry name" value="PROTEIN_KINASE_ATP"/>
    <property type="match status" value="1"/>
</dbReference>
<evidence type="ECO:0000256" key="2">
    <source>
        <dbReference type="ARBA" id="ARBA00022679"/>
    </source>
</evidence>
<feature type="compositionally biased region" description="Basic and acidic residues" evidence="7">
    <location>
        <begin position="441"/>
        <end position="476"/>
    </location>
</feature>
<keyword evidence="10" id="KW-1185">Reference proteome</keyword>
<sequence>MTAVRPSTTCLVLNMAQEKKDSSYEPYLREGPVAVGNTIVSSTERYRVEQILGSGSFGVVSLCHKSSTDQRVALKMIKNNSVYDDPAEEADLLKLLMEKGGASRHIVQWFGCFHFNGHFVHEFEHLDMCLFDFLKKNEPLQLKHLRPIVHQLGSALSFLKTLGIVHADLKHDNIMMVDTVSKPFQVKIIDFGLAKHVSAIKRFSRVQTKAHRAPEAFLRAPYDPAIDMWSIGCIIMELFTGSTLFPGEDDLETFCLIICTVGLPSSDLLSKGRDTHRYLYYRGPALGALEIPDPINAADQCDIVFFMDLVYLMLKPDPGDRISPEELLKHQFVTMEHLEPFRDYDPNKPIQAPGPHFGHYCRWNQTTESNTTAHISAFIQCLGIKLNEQMTDLSETQIMTQVLRGASCEKQSQSEEESTEPSETTSSEEEQKGTSSTRKRFREEDQYNRTLEEALKHLLPSDEIPSRKRRRLDPVHPDFSGSTQSVVKPTDATTRSRKRRLEEVCESEELSSSRQSVVQSTDSTRSGKRRHLEATCTSVQSEVQPPRANQKAACAATSNHWRRRLYKQVFKTSPPSPAPHSSDPKQLHSHQTRISHMSVEVAKPVQTGDTQLELIIVTSSVSAERQHHNNVIDLTLDSESPATDTAARSRKRRRVESVESPEGLTHSSAQSTHSRPSRKSRHVEPIYAAAQKTLKSP</sequence>
<evidence type="ECO:0000256" key="3">
    <source>
        <dbReference type="ARBA" id="ARBA00022741"/>
    </source>
</evidence>
<feature type="compositionally biased region" description="Polar residues" evidence="7">
    <location>
        <begin position="665"/>
        <end position="674"/>
    </location>
</feature>
<dbReference type="PROSITE" id="PS50011">
    <property type="entry name" value="PROTEIN_KINASE_DOM"/>
    <property type="match status" value="1"/>
</dbReference>
<dbReference type="InterPro" id="IPR050494">
    <property type="entry name" value="Ser_Thr_dual-spec_kinase"/>
</dbReference>
<dbReference type="SUPFAM" id="SSF56112">
    <property type="entry name" value="Protein kinase-like (PK-like)"/>
    <property type="match status" value="1"/>
</dbReference>
<reference evidence="10" key="1">
    <citation type="submission" date="2024-04" db="EMBL/GenBank/DDBJ databases">
        <title>Salinicola lusitanus LLJ914,a marine bacterium isolated from the Okinawa Trough.</title>
        <authorList>
            <person name="Li J."/>
        </authorList>
    </citation>
    <scope>NUCLEOTIDE SEQUENCE [LARGE SCALE GENOMIC DNA]</scope>
</reference>
<feature type="domain" description="Protein kinase" evidence="8">
    <location>
        <begin position="46"/>
        <end position="333"/>
    </location>
</feature>
<organism evidence="9 10">
    <name type="scientific">Mugilogobius chulae</name>
    <name type="common">yellowstripe goby</name>
    <dbReference type="NCBI Taxonomy" id="88201"/>
    <lineage>
        <taxon>Eukaryota</taxon>
        <taxon>Metazoa</taxon>
        <taxon>Chordata</taxon>
        <taxon>Craniata</taxon>
        <taxon>Vertebrata</taxon>
        <taxon>Euteleostomi</taxon>
        <taxon>Actinopterygii</taxon>
        <taxon>Neopterygii</taxon>
        <taxon>Teleostei</taxon>
        <taxon>Neoteleostei</taxon>
        <taxon>Acanthomorphata</taxon>
        <taxon>Gobiaria</taxon>
        <taxon>Gobiiformes</taxon>
        <taxon>Gobioidei</taxon>
        <taxon>Gobiidae</taxon>
        <taxon>Gobionellinae</taxon>
        <taxon>Mugilogobius</taxon>
    </lineage>
</organism>
<dbReference type="Gene3D" id="3.30.200.20">
    <property type="entry name" value="Phosphorylase Kinase, domain 1"/>
    <property type="match status" value="1"/>
</dbReference>
<feature type="binding site" evidence="6">
    <location>
        <position position="75"/>
    </location>
    <ligand>
        <name>ATP</name>
        <dbReference type="ChEBI" id="CHEBI:30616"/>
    </ligand>
</feature>
<keyword evidence="1" id="KW-0723">Serine/threonine-protein kinase</keyword>
<dbReference type="Proteomes" id="UP001460270">
    <property type="component" value="Unassembled WGS sequence"/>
</dbReference>
<name>A0AAW0NGG2_9GOBI</name>
<dbReference type="InterPro" id="IPR008271">
    <property type="entry name" value="Ser/Thr_kinase_AS"/>
</dbReference>
<evidence type="ECO:0000313" key="9">
    <source>
        <dbReference type="EMBL" id="KAK7896631.1"/>
    </source>
</evidence>
<evidence type="ECO:0000256" key="1">
    <source>
        <dbReference type="ARBA" id="ARBA00022527"/>
    </source>
</evidence>
<evidence type="ECO:0000259" key="8">
    <source>
        <dbReference type="PROSITE" id="PS50011"/>
    </source>
</evidence>
<dbReference type="GO" id="GO:0004674">
    <property type="term" value="F:protein serine/threonine kinase activity"/>
    <property type="evidence" value="ECO:0007669"/>
    <property type="project" value="UniProtKB-KW"/>
</dbReference>
<keyword evidence="5 6" id="KW-0067">ATP-binding</keyword>
<dbReference type="InterPro" id="IPR000719">
    <property type="entry name" value="Prot_kinase_dom"/>
</dbReference>
<evidence type="ECO:0000256" key="5">
    <source>
        <dbReference type="ARBA" id="ARBA00022840"/>
    </source>
</evidence>
<evidence type="ECO:0000256" key="4">
    <source>
        <dbReference type="ARBA" id="ARBA00022777"/>
    </source>
</evidence>
<gene>
    <name evidence="9" type="ORF">WMY93_021956</name>
</gene>
<feature type="compositionally biased region" description="Polar residues" evidence="7">
    <location>
        <begin position="480"/>
        <end position="493"/>
    </location>
</feature>
<feature type="compositionally biased region" description="Polar residues" evidence="7">
    <location>
        <begin position="514"/>
        <end position="524"/>
    </location>
</feature>
<feature type="region of interest" description="Disordered" evidence="7">
    <location>
        <begin position="571"/>
        <end position="593"/>
    </location>
</feature>
<keyword evidence="2" id="KW-0808">Transferase</keyword>
<dbReference type="PROSITE" id="PS00108">
    <property type="entry name" value="PROTEIN_KINASE_ST"/>
    <property type="match status" value="1"/>
</dbReference>
<dbReference type="SMART" id="SM00220">
    <property type="entry name" value="S_TKc"/>
    <property type="match status" value="1"/>
</dbReference>
<dbReference type="GO" id="GO:0005524">
    <property type="term" value="F:ATP binding"/>
    <property type="evidence" value="ECO:0007669"/>
    <property type="project" value="UniProtKB-UniRule"/>
</dbReference>
<dbReference type="InterPro" id="IPR017441">
    <property type="entry name" value="Protein_kinase_ATP_BS"/>
</dbReference>
<feature type="region of interest" description="Disordered" evidence="7">
    <location>
        <begin position="632"/>
        <end position="697"/>
    </location>
</feature>
<dbReference type="Gene3D" id="1.10.510.10">
    <property type="entry name" value="Transferase(Phosphotransferase) domain 1"/>
    <property type="match status" value="1"/>
</dbReference>
<feature type="region of interest" description="Disordered" evidence="7">
    <location>
        <begin position="405"/>
        <end position="549"/>
    </location>
</feature>
<dbReference type="EMBL" id="JBBPFD010000015">
    <property type="protein sequence ID" value="KAK7896631.1"/>
    <property type="molecule type" value="Genomic_DNA"/>
</dbReference>
<dbReference type="AlphaFoldDB" id="A0AAW0NGG2"/>
<evidence type="ECO:0000313" key="10">
    <source>
        <dbReference type="Proteomes" id="UP001460270"/>
    </source>
</evidence>
<dbReference type="InterPro" id="IPR011009">
    <property type="entry name" value="Kinase-like_dom_sf"/>
</dbReference>
<accession>A0AAW0NGG2</accession>
<dbReference type="Pfam" id="PF00069">
    <property type="entry name" value="Pkinase"/>
    <property type="match status" value="1"/>
</dbReference>
<dbReference type="PANTHER" id="PTHR24058">
    <property type="entry name" value="DUAL SPECIFICITY PROTEIN KINASE"/>
    <property type="match status" value="1"/>
</dbReference>
<protein>
    <recommendedName>
        <fullName evidence="8">Protein kinase domain-containing protein</fullName>
    </recommendedName>
</protein>
<comment type="caution">
    <text evidence="9">The sequence shown here is derived from an EMBL/GenBank/DDBJ whole genome shotgun (WGS) entry which is preliminary data.</text>
</comment>
<proteinExistence type="predicted"/>
<keyword evidence="3 6" id="KW-0547">Nucleotide-binding</keyword>
<evidence type="ECO:0000256" key="6">
    <source>
        <dbReference type="PROSITE-ProRule" id="PRU10141"/>
    </source>
</evidence>
<evidence type="ECO:0000256" key="7">
    <source>
        <dbReference type="SAM" id="MobiDB-lite"/>
    </source>
</evidence>